<evidence type="ECO:0000313" key="10">
    <source>
        <dbReference type="Proteomes" id="UP001148312"/>
    </source>
</evidence>
<dbReference type="SMART" id="SM00538">
    <property type="entry name" value="POP4"/>
    <property type="match status" value="1"/>
</dbReference>
<dbReference type="SUPFAM" id="SSF101744">
    <property type="entry name" value="Rof/RNase P subunit-like"/>
    <property type="match status" value="1"/>
</dbReference>
<keyword evidence="4 8" id="KW-0819">tRNA processing</keyword>
<dbReference type="GO" id="GO:0005634">
    <property type="term" value="C:nucleus"/>
    <property type="evidence" value="ECO:0007669"/>
    <property type="project" value="UniProtKB-SubCell"/>
</dbReference>
<dbReference type="Proteomes" id="UP001148312">
    <property type="component" value="Unassembled WGS sequence"/>
</dbReference>
<dbReference type="PIRSF" id="PIRSF027081">
    <property type="entry name" value="RNase_P/MRP_p29_subunit"/>
    <property type="match status" value="1"/>
</dbReference>
<keyword evidence="6" id="KW-0255">Endonuclease</keyword>
<keyword evidence="8" id="KW-0539">Nucleus</keyword>
<dbReference type="HAMAP" id="MF_00754">
    <property type="entry name" value="RNase_P_1"/>
    <property type="match status" value="1"/>
</dbReference>
<dbReference type="GeneID" id="81623616"/>
<keyword evidence="7" id="KW-0378">Hydrolase</keyword>
<evidence type="ECO:0000256" key="1">
    <source>
        <dbReference type="ARBA" id="ARBA00004123"/>
    </source>
</evidence>
<dbReference type="EMBL" id="JAPWDQ010000004">
    <property type="protein sequence ID" value="KAJ5488875.1"/>
    <property type="molecule type" value="Genomic_DNA"/>
</dbReference>
<gene>
    <name evidence="9" type="ORF">N7539_003765</name>
</gene>
<dbReference type="AlphaFoldDB" id="A0A9X0BXL4"/>
<dbReference type="GO" id="GO:0000172">
    <property type="term" value="C:ribonuclease MRP complex"/>
    <property type="evidence" value="ECO:0007669"/>
    <property type="project" value="InterPro"/>
</dbReference>
<evidence type="ECO:0000256" key="2">
    <source>
        <dbReference type="ARBA" id="ARBA00006181"/>
    </source>
</evidence>
<dbReference type="GO" id="GO:0001682">
    <property type="term" value="P:tRNA 5'-leader removal"/>
    <property type="evidence" value="ECO:0007669"/>
    <property type="project" value="InterPro"/>
</dbReference>
<reference evidence="9" key="1">
    <citation type="submission" date="2022-12" db="EMBL/GenBank/DDBJ databases">
        <authorList>
            <person name="Petersen C."/>
        </authorList>
    </citation>
    <scope>NUCLEOTIDE SEQUENCE</scope>
    <source>
        <strain evidence="9">IBT 30728</strain>
    </source>
</reference>
<dbReference type="InterPro" id="IPR036980">
    <property type="entry name" value="RNase_P/MRP_Rpp29_sf"/>
</dbReference>
<evidence type="ECO:0000256" key="8">
    <source>
        <dbReference type="PIRNR" id="PIRNR027081"/>
    </source>
</evidence>
<dbReference type="InterPro" id="IPR002730">
    <property type="entry name" value="Rpp29/RNP1"/>
</dbReference>
<evidence type="ECO:0000313" key="9">
    <source>
        <dbReference type="EMBL" id="KAJ5488875.1"/>
    </source>
</evidence>
<comment type="caution">
    <text evidence="9">The sequence shown here is derived from an EMBL/GenBank/DDBJ whole genome shotgun (WGS) entry which is preliminary data.</text>
</comment>
<dbReference type="PANTHER" id="PTHR13348:SF0">
    <property type="entry name" value="RIBONUCLEASE P PROTEIN SUBUNIT P29"/>
    <property type="match status" value="1"/>
</dbReference>
<evidence type="ECO:0000256" key="3">
    <source>
        <dbReference type="ARBA" id="ARBA00022490"/>
    </source>
</evidence>
<organism evidence="9 10">
    <name type="scientific">Penicillium diatomitis</name>
    <dbReference type="NCBI Taxonomy" id="2819901"/>
    <lineage>
        <taxon>Eukaryota</taxon>
        <taxon>Fungi</taxon>
        <taxon>Dikarya</taxon>
        <taxon>Ascomycota</taxon>
        <taxon>Pezizomycotina</taxon>
        <taxon>Eurotiomycetes</taxon>
        <taxon>Eurotiomycetidae</taxon>
        <taxon>Eurotiales</taxon>
        <taxon>Aspergillaceae</taxon>
        <taxon>Penicillium</taxon>
    </lineage>
</organism>
<keyword evidence="10" id="KW-1185">Reference proteome</keyword>
<dbReference type="GO" id="GO:0004519">
    <property type="term" value="F:endonuclease activity"/>
    <property type="evidence" value="ECO:0007669"/>
    <property type="project" value="UniProtKB-KW"/>
</dbReference>
<dbReference type="PANTHER" id="PTHR13348">
    <property type="entry name" value="RIBONUCLEASE P SUBUNIT P29"/>
    <property type="match status" value="1"/>
</dbReference>
<evidence type="ECO:0000256" key="7">
    <source>
        <dbReference type="ARBA" id="ARBA00022801"/>
    </source>
</evidence>
<dbReference type="Gene3D" id="2.30.30.210">
    <property type="entry name" value="Ribonuclease P/MRP, subunit p29"/>
    <property type="match status" value="1"/>
</dbReference>
<proteinExistence type="inferred from homology"/>
<dbReference type="InterPro" id="IPR016848">
    <property type="entry name" value="RNase_P/MRP_Rpp29-subunit"/>
</dbReference>
<keyword evidence="5" id="KW-0540">Nuclease</keyword>
<keyword evidence="3" id="KW-0963">Cytoplasm</keyword>
<dbReference type="RefSeq" id="XP_056790908.1">
    <property type="nucleotide sequence ID" value="XM_056933367.1"/>
</dbReference>
<evidence type="ECO:0000256" key="6">
    <source>
        <dbReference type="ARBA" id="ARBA00022759"/>
    </source>
</evidence>
<dbReference type="GO" id="GO:0006364">
    <property type="term" value="P:rRNA processing"/>
    <property type="evidence" value="ECO:0007669"/>
    <property type="project" value="TreeGrafter"/>
</dbReference>
<reference evidence="9" key="2">
    <citation type="journal article" date="2023" name="IMA Fungus">
        <title>Comparative genomic study of the Penicillium genus elucidates a diverse pangenome and 15 lateral gene transfer events.</title>
        <authorList>
            <person name="Petersen C."/>
            <person name="Sorensen T."/>
            <person name="Nielsen M.R."/>
            <person name="Sondergaard T.E."/>
            <person name="Sorensen J.L."/>
            <person name="Fitzpatrick D.A."/>
            <person name="Frisvad J.C."/>
            <person name="Nielsen K.L."/>
        </authorList>
    </citation>
    <scope>NUCLEOTIDE SEQUENCE</scope>
    <source>
        <strain evidence="9">IBT 30728</strain>
    </source>
</reference>
<name>A0A9X0BXL4_9EURO</name>
<dbReference type="GO" id="GO:0016787">
    <property type="term" value="F:hydrolase activity"/>
    <property type="evidence" value="ECO:0007669"/>
    <property type="project" value="UniProtKB-KW"/>
</dbReference>
<dbReference type="Pfam" id="PF01868">
    <property type="entry name" value="RNase_P-MRP_p29"/>
    <property type="match status" value="1"/>
</dbReference>
<evidence type="ECO:0000256" key="4">
    <source>
        <dbReference type="ARBA" id="ARBA00022694"/>
    </source>
</evidence>
<dbReference type="GO" id="GO:0033204">
    <property type="term" value="F:ribonuclease P RNA binding"/>
    <property type="evidence" value="ECO:0007669"/>
    <property type="project" value="InterPro"/>
</dbReference>
<evidence type="ECO:0000256" key="5">
    <source>
        <dbReference type="ARBA" id="ARBA00022722"/>
    </source>
</evidence>
<comment type="subcellular location">
    <subcellularLocation>
        <location evidence="1">Nucleus</location>
    </subcellularLocation>
</comment>
<dbReference type="InterPro" id="IPR023538">
    <property type="entry name" value="RNP1"/>
</dbReference>
<dbReference type="GO" id="GO:0030677">
    <property type="term" value="C:ribonuclease P complex"/>
    <property type="evidence" value="ECO:0007669"/>
    <property type="project" value="InterPro"/>
</dbReference>
<dbReference type="FunFam" id="2.30.30.210:FF:000005">
    <property type="entry name" value="Ribonuclease P protein subunit"/>
    <property type="match status" value="1"/>
</dbReference>
<comment type="similarity">
    <text evidence="2">Belongs to the eukaryotic/archaeal RNase P protein component 1 family.</text>
</comment>
<sequence length="305" mass="34354">MASASAPTNHIAYNLLARAHSPDTAAQQFTERVKQKPLYLRPTSPSAADNRSRRRHERLRKKEYFLKHQRPQPLSAREKRSSGLYNLPKEECKYDIFKGLHALWVGYMQEILDLRVGGRTGVITPASHGAKLVSADFHGAEVEVVRSQCASRVGLKGIVVRDTKFTFVVVTEKDDVKTIPKEHTVFRFTVPLPQPTSTEATIQDGDNQQEAKAAELKPLVFELHGSQFENRPVDRANKKFKWRNIDYTKLVINPILEVVMPEHGSMLPAQALKALPKSPKDHDFANAETPCLASTTQRLMIRGKT</sequence>
<accession>A0A9X0BXL4</accession>
<protein>
    <recommendedName>
        <fullName evidence="8">Ribonuclease P protein subunit</fullName>
    </recommendedName>
</protein>
<dbReference type="InterPro" id="IPR023534">
    <property type="entry name" value="Rof/RNase_P-like"/>
</dbReference>